<gene>
    <name evidence="1" type="ORF">HAP95_16365</name>
</gene>
<keyword evidence="2" id="KW-1185">Reference proteome</keyword>
<organism evidence="1 2">
    <name type="scientific">Acidithiobacillus sulfurivorans</name>
    <dbReference type="NCBI Taxonomy" id="1958756"/>
    <lineage>
        <taxon>Bacteria</taxon>
        <taxon>Pseudomonadati</taxon>
        <taxon>Pseudomonadota</taxon>
        <taxon>Acidithiobacillia</taxon>
        <taxon>Acidithiobacillales</taxon>
        <taxon>Acidithiobacillaceae</taxon>
        <taxon>Acidithiobacillus</taxon>
    </lineage>
</organism>
<protein>
    <submittedName>
        <fullName evidence="1">Uncharacterized protein</fullName>
    </submittedName>
</protein>
<dbReference type="Proteomes" id="UP000755654">
    <property type="component" value="Unassembled WGS sequence"/>
</dbReference>
<evidence type="ECO:0000313" key="2">
    <source>
        <dbReference type="Proteomes" id="UP000755654"/>
    </source>
</evidence>
<proteinExistence type="predicted"/>
<comment type="caution">
    <text evidence="1">The sequence shown here is derived from an EMBL/GenBank/DDBJ whole genome shotgun (WGS) entry which is preliminary data.</text>
</comment>
<name>A0ABS6A3E8_9PROT</name>
<sequence>MNVNKEIFSMESSKDEALKRIQKQTAMYHLFRSYAQVEGDKLKEIVARLVDDIAPCKAGDYVRTPEGYVYKIEVVHLLFENDQPDAFYFQCEGAPVMENETLGPVESLVEPLKVIQRVERPISFH</sequence>
<evidence type="ECO:0000313" key="1">
    <source>
        <dbReference type="EMBL" id="MBU2761706.1"/>
    </source>
</evidence>
<accession>A0ABS6A3E8</accession>
<dbReference type="EMBL" id="JAAOMP010000172">
    <property type="protein sequence ID" value="MBU2761706.1"/>
    <property type="molecule type" value="Genomic_DNA"/>
</dbReference>
<reference evidence="1 2" key="1">
    <citation type="journal article" date="2021" name="ISME J.">
        <title>Genomic evolution of the class Acidithiobacillia: deep-branching Proteobacteria living in extreme acidic conditions.</title>
        <authorList>
            <person name="Moya-Beltran A."/>
            <person name="Beard S."/>
            <person name="Rojas-Villalobos C."/>
            <person name="Issotta F."/>
            <person name="Gallardo Y."/>
            <person name="Ulloa R."/>
            <person name="Giaveno A."/>
            <person name="Degli Esposti M."/>
            <person name="Johnson D.B."/>
            <person name="Quatrini R."/>
        </authorList>
    </citation>
    <scope>NUCLEOTIDE SEQUENCE [LARGE SCALE GENOMIC DNA]</scope>
    <source>
        <strain evidence="1 2">RW2</strain>
    </source>
</reference>
<dbReference type="RefSeq" id="WP_215885187.1">
    <property type="nucleotide sequence ID" value="NZ_JAAOMP010000172.1"/>
</dbReference>